<protein>
    <recommendedName>
        <fullName evidence="4">DUF898 family protein</fullName>
    </recommendedName>
</protein>
<dbReference type="EMBL" id="RRZB01000022">
    <property type="protein sequence ID" value="MBE0463800.1"/>
    <property type="molecule type" value="Genomic_DNA"/>
</dbReference>
<organism evidence="2 3">
    <name type="scientific">Halomonas colorata</name>
    <dbReference type="NCBI Taxonomy" id="2742615"/>
    <lineage>
        <taxon>Bacteria</taxon>
        <taxon>Pseudomonadati</taxon>
        <taxon>Pseudomonadota</taxon>
        <taxon>Gammaproteobacteria</taxon>
        <taxon>Oceanospirillales</taxon>
        <taxon>Halomonadaceae</taxon>
        <taxon>Halomonas</taxon>
    </lineage>
</organism>
<accession>A0ABR9FYQ5</accession>
<gene>
    <name evidence="2" type="ORF">EI547_10080</name>
</gene>
<evidence type="ECO:0008006" key="4">
    <source>
        <dbReference type="Google" id="ProtNLM"/>
    </source>
</evidence>
<dbReference type="RefSeq" id="WP_192538305.1">
    <property type="nucleotide sequence ID" value="NZ_JABUZA010000007.1"/>
</dbReference>
<proteinExistence type="predicted"/>
<comment type="caution">
    <text evidence="2">The sequence shown here is derived from an EMBL/GenBank/DDBJ whole genome shotgun (WGS) entry which is preliminary data.</text>
</comment>
<evidence type="ECO:0000313" key="3">
    <source>
        <dbReference type="Proteomes" id="UP001645038"/>
    </source>
</evidence>
<sequence>MTIKANLSIFDIIGHLLLWLVLSILTLGIALFFFPYSFARFVINRTSVIDQSTGTERKMVCDINIFSNIGHIILWILISLVTFGIGYIFYVYRVWNYALNNSRVQ</sequence>
<reference evidence="2 3" key="1">
    <citation type="submission" date="2020-07" db="EMBL/GenBank/DDBJ databases">
        <title>Halophilic bacteria isolated from french cheeses.</title>
        <authorList>
            <person name="Kothe C.I."/>
            <person name="Farah-Kraiem B."/>
            <person name="Renault P."/>
            <person name="Dridi B."/>
        </authorList>
    </citation>
    <scope>NUCLEOTIDE SEQUENCE [LARGE SCALE GENOMIC DNA]</scope>
    <source>
        <strain evidence="2 3">FME20</strain>
    </source>
</reference>
<keyword evidence="1" id="KW-0472">Membrane</keyword>
<keyword evidence="1" id="KW-1133">Transmembrane helix</keyword>
<evidence type="ECO:0000313" key="2">
    <source>
        <dbReference type="EMBL" id="MBE0463800.1"/>
    </source>
</evidence>
<feature type="transmembrane region" description="Helical" evidence="1">
    <location>
        <begin position="72"/>
        <end position="92"/>
    </location>
</feature>
<dbReference type="Pfam" id="PF20403">
    <property type="entry name" value="DUF6693"/>
    <property type="match status" value="1"/>
</dbReference>
<feature type="transmembrane region" description="Helical" evidence="1">
    <location>
        <begin position="12"/>
        <end position="34"/>
    </location>
</feature>
<keyword evidence="1" id="KW-0812">Transmembrane</keyword>
<keyword evidence="3" id="KW-1185">Reference proteome</keyword>
<dbReference type="Proteomes" id="UP001645038">
    <property type="component" value="Unassembled WGS sequence"/>
</dbReference>
<name>A0ABR9FYQ5_9GAMM</name>
<dbReference type="InterPro" id="IPR046515">
    <property type="entry name" value="DUF6693"/>
</dbReference>
<evidence type="ECO:0000256" key="1">
    <source>
        <dbReference type="SAM" id="Phobius"/>
    </source>
</evidence>